<protein>
    <submittedName>
        <fullName evidence="1">Uncharacterized protein</fullName>
    </submittedName>
</protein>
<name>A0A401TTI6_CHIPU</name>
<reference evidence="1 2" key="1">
    <citation type="journal article" date="2018" name="Nat. Ecol. Evol.">
        <title>Shark genomes provide insights into elasmobranch evolution and the origin of vertebrates.</title>
        <authorList>
            <person name="Hara Y"/>
            <person name="Yamaguchi K"/>
            <person name="Onimaru K"/>
            <person name="Kadota M"/>
            <person name="Koyanagi M"/>
            <person name="Keeley SD"/>
            <person name="Tatsumi K"/>
            <person name="Tanaka K"/>
            <person name="Motone F"/>
            <person name="Kageyama Y"/>
            <person name="Nozu R"/>
            <person name="Adachi N"/>
            <person name="Nishimura O"/>
            <person name="Nakagawa R"/>
            <person name="Tanegashima C"/>
            <person name="Kiyatake I"/>
            <person name="Matsumoto R"/>
            <person name="Murakumo K"/>
            <person name="Nishida K"/>
            <person name="Terakita A"/>
            <person name="Kuratani S"/>
            <person name="Sato K"/>
            <person name="Hyodo S Kuraku.S."/>
        </authorList>
    </citation>
    <scope>NUCLEOTIDE SEQUENCE [LARGE SCALE GENOMIC DNA]</scope>
</reference>
<dbReference type="AlphaFoldDB" id="A0A401TTI6"/>
<sequence>AIIEKRFSFLTNLRARPINTLAARGAEEGHRRRGTLPSSAVPDSLLVAPRGLSE</sequence>
<gene>
    <name evidence="1" type="ORF">chiPu_0030026</name>
</gene>
<evidence type="ECO:0000313" key="2">
    <source>
        <dbReference type="Proteomes" id="UP000287033"/>
    </source>
</evidence>
<dbReference type="EMBL" id="BEZZ01172863">
    <property type="protein sequence ID" value="GCC45940.1"/>
    <property type="molecule type" value="Genomic_DNA"/>
</dbReference>
<feature type="non-terminal residue" evidence="1">
    <location>
        <position position="1"/>
    </location>
</feature>
<organism evidence="1 2">
    <name type="scientific">Chiloscyllium punctatum</name>
    <name type="common">Brownbanded bambooshark</name>
    <name type="synonym">Hemiscyllium punctatum</name>
    <dbReference type="NCBI Taxonomy" id="137246"/>
    <lineage>
        <taxon>Eukaryota</taxon>
        <taxon>Metazoa</taxon>
        <taxon>Chordata</taxon>
        <taxon>Craniata</taxon>
        <taxon>Vertebrata</taxon>
        <taxon>Chondrichthyes</taxon>
        <taxon>Elasmobranchii</taxon>
        <taxon>Galeomorphii</taxon>
        <taxon>Galeoidea</taxon>
        <taxon>Orectolobiformes</taxon>
        <taxon>Hemiscylliidae</taxon>
        <taxon>Chiloscyllium</taxon>
    </lineage>
</organism>
<comment type="caution">
    <text evidence="1">The sequence shown here is derived from an EMBL/GenBank/DDBJ whole genome shotgun (WGS) entry which is preliminary data.</text>
</comment>
<proteinExistence type="predicted"/>
<evidence type="ECO:0000313" key="1">
    <source>
        <dbReference type="EMBL" id="GCC45940.1"/>
    </source>
</evidence>
<dbReference type="Proteomes" id="UP000287033">
    <property type="component" value="Unassembled WGS sequence"/>
</dbReference>
<keyword evidence="2" id="KW-1185">Reference proteome</keyword>
<accession>A0A401TTI6</accession>